<dbReference type="InterPro" id="IPR000835">
    <property type="entry name" value="HTH_MarR-typ"/>
</dbReference>
<name>A0A853CUI7_9MICO</name>
<dbReference type="Proteomes" id="UP000578352">
    <property type="component" value="Unassembled WGS sequence"/>
</dbReference>
<dbReference type="GO" id="GO:0006950">
    <property type="term" value="P:response to stress"/>
    <property type="evidence" value="ECO:0007669"/>
    <property type="project" value="TreeGrafter"/>
</dbReference>
<evidence type="ECO:0000313" key="3">
    <source>
        <dbReference type="Proteomes" id="UP000578352"/>
    </source>
</evidence>
<dbReference type="Pfam" id="PF12802">
    <property type="entry name" value="MarR_2"/>
    <property type="match status" value="1"/>
</dbReference>
<dbReference type="AlphaFoldDB" id="A0A853CUI7"/>
<dbReference type="PROSITE" id="PS50995">
    <property type="entry name" value="HTH_MARR_2"/>
    <property type="match status" value="1"/>
</dbReference>
<dbReference type="EMBL" id="JACCFL010000001">
    <property type="protein sequence ID" value="NYJ22864.1"/>
    <property type="molecule type" value="Genomic_DNA"/>
</dbReference>
<dbReference type="PANTHER" id="PTHR33164:SF43">
    <property type="entry name" value="HTH-TYPE TRANSCRIPTIONAL REPRESSOR YETL"/>
    <property type="match status" value="1"/>
</dbReference>
<dbReference type="InterPro" id="IPR036390">
    <property type="entry name" value="WH_DNA-bd_sf"/>
</dbReference>
<evidence type="ECO:0000313" key="2">
    <source>
        <dbReference type="EMBL" id="NYJ22864.1"/>
    </source>
</evidence>
<gene>
    <name evidence="2" type="ORF">HNR13_001151</name>
</gene>
<keyword evidence="2" id="KW-0238">DNA-binding</keyword>
<organism evidence="2 3">
    <name type="scientific">Leifsonia shinshuensis</name>
    <dbReference type="NCBI Taxonomy" id="150026"/>
    <lineage>
        <taxon>Bacteria</taxon>
        <taxon>Bacillati</taxon>
        <taxon>Actinomycetota</taxon>
        <taxon>Actinomycetes</taxon>
        <taxon>Micrococcales</taxon>
        <taxon>Microbacteriaceae</taxon>
        <taxon>Leifsonia</taxon>
    </lineage>
</organism>
<dbReference type="PANTHER" id="PTHR33164">
    <property type="entry name" value="TRANSCRIPTIONAL REGULATOR, MARR FAMILY"/>
    <property type="match status" value="1"/>
</dbReference>
<proteinExistence type="predicted"/>
<protein>
    <submittedName>
        <fullName evidence="2">DNA-binding MarR family transcriptional regulator</fullName>
    </submittedName>
</protein>
<dbReference type="RefSeq" id="WP_179604864.1">
    <property type="nucleotide sequence ID" value="NZ_BAABEH010000001.1"/>
</dbReference>
<dbReference type="Gene3D" id="1.10.10.10">
    <property type="entry name" value="Winged helix-like DNA-binding domain superfamily/Winged helix DNA-binding domain"/>
    <property type="match status" value="1"/>
</dbReference>
<sequence>MPEQNIHGPRDFGDRLTYLVRRIDGALAQRLDQRLRDYGLTPAQLSALAQLDIEHPGTLTGAQLADRSGVTAQSMSAAIARLLERGLVHRTQSTVHGRRLDVSLTPAGAELLRTVQHDTLDAEAAVDFGLDDAELDRLKQTLRRVARALGVFLPAEQGDPAAPPQR</sequence>
<dbReference type="InterPro" id="IPR039422">
    <property type="entry name" value="MarR/SlyA-like"/>
</dbReference>
<accession>A0A853CUI7</accession>
<comment type="caution">
    <text evidence="2">The sequence shown here is derived from an EMBL/GenBank/DDBJ whole genome shotgun (WGS) entry which is preliminary data.</text>
</comment>
<feature type="domain" description="HTH marR-type" evidence="1">
    <location>
        <begin position="13"/>
        <end position="147"/>
    </location>
</feature>
<dbReference type="GO" id="GO:0003700">
    <property type="term" value="F:DNA-binding transcription factor activity"/>
    <property type="evidence" value="ECO:0007669"/>
    <property type="project" value="InterPro"/>
</dbReference>
<dbReference type="InterPro" id="IPR036388">
    <property type="entry name" value="WH-like_DNA-bd_sf"/>
</dbReference>
<evidence type="ECO:0000259" key="1">
    <source>
        <dbReference type="PROSITE" id="PS50995"/>
    </source>
</evidence>
<dbReference type="GO" id="GO:0003677">
    <property type="term" value="F:DNA binding"/>
    <property type="evidence" value="ECO:0007669"/>
    <property type="project" value="UniProtKB-KW"/>
</dbReference>
<dbReference type="SUPFAM" id="SSF46785">
    <property type="entry name" value="Winged helix' DNA-binding domain"/>
    <property type="match status" value="1"/>
</dbReference>
<dbReference type="SMART" id="SM00347">
    <property type="entry name" value="HTH_MARR"/>
    <property type="match status" value="1"/>
</dbReference>
<reference evidence="2 3" key="1">
    <citation type="submission" date="2020-07" db="EMBL/GenBank/DDBJ databases">
        <title>Sequencing the genomes of 1000 actinobacteria strains.</title>
        <authorList>
            <person name="Klenk H.-P."/>
        </authorList>
    </citation>
    <scope>NUCLEOTIDE SEQUENCE [LARGE SCALE GENOMIC DNA]</scope>
    <source>
        <strain evidence="2 3">DSM 15165</strain>
    </source>
</reference>